<protein>
    <recommendedName>
        <fullName evidence="1">non-specific serine/threonine protein kinase</fullName>
        <ecNumber evidence="1">2.7.11.1</ecNumber>
    </recommendedName>
</protein>
<dbReference type="GO" id="GO:0005524">
    <property type="term" value="F:ATP binding"/>
    <property type="evidence" value="ECO:0007669"/>
    <property type="project" value="UniProtKB-UniRule"/>
</dbReference>
<feature type="binding site" evidence="7">
    <location>
        <position position="306"/>
    </location>
    <ligand>
        <name>ATP</name>
        <dbReference type="ChEBI" id="CHEBI:30616"/>
    </ligand>
</feature>
<dbReference type="CDD" id="cd14014">
    <property type="entry name" value="STKc_PknB_like"/>
    <property type="match status" value="1"/>
</dbReference>
<dbReference type="SMART" id="SM00220">
    <property type="entry name" value="S_TKc"/>
    <property type="match status" value="1"/>
</dbReference>
<evidence type="ECO:0000256" key="3">
    <source>
        <dbReference type="ARBA" id="ARBA00022679"/>
    </source>
</evidence>
<gene>
    <name evidence="11" type="primary">pknB_10</name>
    <name evidence="11" type="ORF">Pla144_35600</name>
</gene>
<dbReference type="InterPro" id="IPR000719">
    <property type="entry name" value="Prot_kinase_dom"/>
</dbReference>
<evidence type="ECO:0000256" key="4">
    <source>
        <dbReference type="ARBA" id="ARBA00022741"/>
    </source>
</evidence>
<dbReference type="FunFam" id="1.10.510.10:FF:000021">
    <property type="entry name" value="Serine/threonine protein kinase"/>
    <property type="match status" value="1"/>
</dbReference>
<evidence type="ECO:0000256" key="6">
    <source>
        <dbReference type="ARBA" id="ARBA00022840"/>
    </source>
</evidence>
<dbReference type="PROSITE" id="PS50011">
    <property type="entry name" value="PROTEIN_KINASE_DOM"/>
    <property type="match status" value="1"/>
</dbReference>
<keyword evidence="4 7" id="KW-0547">Nucleotide-binding</keyword>
<dbReference type="EC" id="2.7.11.1" evidence="1"/>
<dbReference type="AlphaFoldDB" id="A0A5C6CMI0"/>
<reference evidence="11 12" key="1">
    <citation type="submission" date="2019-02" db="EMBL/GenBank/DDBJ databases">
        <title>Deep-cultivation of Planctomycetes and their phenomic and genomic characterization uncovers novel biology.</title>
        <authorList>
            <person name="Wiegand S."/>
            <person name="Jogler M."/>
            <person name="Boedeker C."/>
            <person name="Pinto D."/>
            <person name="Vollmers J."/>
            <person name="Rivas-Marin E."/>
            <person name="Kohn T."/>
            <person name="Peeters S.H."/>
            <person name="Heuer A."/>
            <person name="Rast P."/>
            <person name="Oberbeckmann S."/>
            <person name="Bunk B."/>
            <person name="Jeske O."/>
            <person name="Meyerdierks A."/>
            <person name="Storesund J.E."/>
            <person name="Kallscheuer N."/>
            <person name="Luecker S."/>
            <person name="Lage O.M."/>
            <person name="Pohl T."/>
            <person name="Merkel B.J."/>
            <person name="Hornburger P."/>
            <person name="Mueller R.-W."/>
            <person name="Bruemmer F."/>
            <person name="Labrenz M."/>
            <person name="Spormann A.M."/>
            <person name="Op Den Camp H."/>
            <person name="Overmann J."/>
            <person name="Amann R."/>
            <person name="Jetten M.S.M."/>
            <person name="Mascher T."/>
            <person name="Medema M.H."/>
            <person name="Devos D.P."/>
            <person name="Kaster A.-K."/>
            <person name="Ovreas L."/>
            <person name="Rohde M."/>
            <person name="Galperin M.Y."/>
            <person name="Jogler C."/>
        </authorList>
    </citation>
    <scope>NUCLEOTIDE SEQUENCE [LARGE SCALE GENOMIC DNA]</scope>
    <source>
        <strain evidence="11 12">Pla144</strain>
    </source>
</reference>
<dbReference type="PROSITE" id="PS00108">
    <property type="entry name" value="PROTEIN_KINASE_ST"/>
    <property type="match status" value="1"/>
</dbReference>
<dbReference type="RefSeq" id="WP_146451897.1">
    <property type="nucleotide sequence ID" value="NZ_SJPS01000005.1"/>
</dbReference>
<keyword evidence="9" id="KW-0472">Membrane</keyword>
<dbReference type="Gene3D" id="3.30.200.20">
    <property type="entry name" value="Phosphorylase Kinase, domain 1"/>
    <property type="match status" value="1"/>
</dbReference>
<keyword evidence="5 11" id="KW-0418">Kinase</keyword>
<dbReference type="InterPro" id="IPR011009">
    <property type="entry name" value="Kinase-like_dom_sf"/>
</dbReference>
<proteinExistence type="predicted"/>
<feature type="transmembrane region" description="Helical" evidence="9">
    <location>
        <begin position="105"/>
        <end position="126"/>
    </location>
</feature>
<keyword evidence="9" id="KW-0812">Transmembrane</keyword>
<evidence type="ECO:0000256" key="1">
    <source>
        <dbReference type="ARBA" id="ARBA00012513"/>
    </source>
</evidence>
<evidence type="ECO:0000256" key="7">
    <source>
        <dbReference type="PROSITE-ProRule" id="PRU10141"/>
    </source>
</evidence>
<keyword evidence="9" id="KW-1133">Transmembrane helix</keyword>
<feature type="region of interest" description="Disordered" evidence="8">
    <location>
        <begin position="1"/>
        <end position="27"/>
    </location>
</feature>
<evidence type="ECO:0000256" key="8">
    <source>
        <dbReference type="SAM" id="MobiDB-lite"/>
    </source>
</evidence>
<dbReference type="OrthoDB" id="6111975at2"/>
<dbReference type="PANTHER" id="PTHR43289">
    <property type="entry name" value="MITOGEN-ACTIVATED PROTEIN KINASE KINASE KINASE 20-RELATED"/>
    <property type="match status" value="1"/>
</dbReference>
<dbReference type="GO" id="GO:0004674">
    <property type="term" value="F:protein serine/threonine kinase activity"/>
    <property type="evidence" value="ECO:0007669"/>
    <property type="project" value="UniProtKB-KW"/>
</dbReference>
<feature type="compositionally biased region" description="Low complexity" evidence="8">
    <location>
        <begin position="7"/>
        <end position="27"/>
    </location>
</feature>
<feature type="domain" description="Protein kinase" evidence="10">
    <location>
        <begin position="277"/>
        <end position="552"/>
    </location>
</feature>
<feature type="transmembrane region" description="Helical" evidence="9">
    <location>
        <begin position="81"/>
        <end position="99"/>
    </location>
</feature>
<accession>A0A5C6CMI0</accession>
<dbReference type="Proteomes" id="UP000318437">
    <property type="component" value="Unassembled WGS sequence"/>
</dbReference>
<sequence length="581" mass="64498">MDPTIINSAPPSANSPSPDSPSLDSPSYAETIESPLSLLELSDATQPNLRVPVRRNIALVEGSAPELTQETLDVLRDRLRIVSLLLCGGFAVFLARAILSPTQYFASHSLTTLWCQAGVTALLALIAQRMCTRCDFVVKHLRLTELLVFGAPALFFLLLNYEQLIQCSELTDGHSHIPNITGVWLLLIFTYSVFIPNRWQRAAVVLCLMGLAPLLMLLIVYFSSPAFAELSHMAPFRGVFVEQTLAILLMVVVGTVGVKTIGNLRQEAFAAKQLGQYRLRQMLGSGGMGEVYLAEHHMMKRPCAIKIIRPEKTRDPKVLARFEREVQATAKLSHWNSIDIYDYGRTDDGTFYYVMEFLPGHNIGEMVSNYGAIPSGRVVYLMKQVCDALAEAHSQGLVHRDIKPANIFCAYRGGQFDVAKLLDFGLAKPTKEADDVELTQEGSITGSPLYMSPEQATGTTEVDERSDIYSLGAVMYLMVTGHPPFDYPQPIKVLIAHASEAPVAPREWNSSIPVELEEIILRCLEKQPEDRFQTVDALRDQLDQVPLNEPWSSREASDWWNCNGCPKRKKLAAELVEMAAG</sequence>
<evidence type="ECO:0000256" key="5">
    <source>
        <dbReference type="ARBA" id="ARBA00022777"/>
    </source>
</evidence>
<organism evidence="11 12">
    <name type="scientific">Bythopirellula polymerisocia</name>
    <dbReference type="NCBI Taxonomy" id="2528003"/>
    <lineage>
        <taxon>Bacteria</taxon>
        <taxon>Pseudomonadati</taxon>
        <taxon>Planctomycetota</taxon>
        <taxon>Planctomycetia</taxon>
        <taxon>Pirellulales</taxon>
        <taxon>Lacipirellulaceae</taxon>
        <taxon>Bythopirellula</taxon>
    </lineage>
</organism>
<evidence type="ECO:0000313" key="11">
    <source>
        <dbReference type="EMBL" id="TWU24674.1"/>
    </source>
</evidence>
<keyword evidence="2" id="KW-0723">Serine/threonine-protein kinase</keyword>
<dbReference type="InterPro" id="IPR008271">
    <property type="entry name" value="Ser/Thr_kinase_AS"/>
</dbReference>
<evidence type="ECO:0000256" key="9">
    <source>
        <dbReference type="SAM" id="Phobius"/>
    </source>
</evidence>
<dbReference type="PROSITE" id="PS00107">
    <property type="entry name" value="PROTEIN_KINASE_ATP"/>
    <property type="match status" value="1"/>
</dbReference>
<name>A0A5C6CMI0_9BACT</name>
<dbReference type="Gene3D" id="1.10.510.10">
    <property type="entry name" value="Transferase(Phosphotransferase) domain 1"/>
    <property type="match status" value="1"/>
</dbReference>
<feature type="transmembrane region" description="Helical" evidence="9">
    <location>
        <begin position="202"/>
        <end position="224"/>
    </location>
</feature>
<dbReference type="PANTHER" id="PTHR43289:SF6">
    <property type="entry name" value="SERINE_THREONINE-PROTEIN KINASE NEKL-3"/>
    <property type="match status" value="1"/>
</dbReference>
<feature type="transmembrane region" description="Helical" evidence="9">
    <location>
        <begin position="177"/>
        <end position="195"/>
    </location>
</feature>
<evidence type="ECO:0000256" key="2">
    <source>
        <dbReference type="ARBA" id="ARBA00022527"/>
    </source>
</evidence>
<keyword evidence="6 7" id="KW-0067">ATP-binding</keyword>
<dbReference type="EMBL" id="SJPS01000005">
    <property type="protein sequence ID" value="TWU24674.1"/>
    <property type="molecule type" value="Genomic_DNA"/>
</dbReference>
<dbReference type="Pfam" id="PF00069">
    <property type="entry name" value="Pkinase"/>
    <property type="match status" value="1"/>
</dbReference>
<dbReference type="SUPFAM" id="SSF56112">
    <property type="entry name" value="Protein kinase-like (PK-like)"/>
    <property type="match status" value="1"/>
</dbReference>
<dbReference type="InterPro" id="IPR017441">
    <property type="entry name" value="Protein_kinase_ATP_BS"/>
</dbReference>
<keyword evidence="12" id="KW-1185">Reference proteome</keyword>
<feature type="transmembrane region" description="Helical" evidence="9">
    <location>
        <begin position="146"/>
        <end position="165"/>
    </location>
</feature>
<evidence type="ECO:0000259" key="10">
    <source>
        <dbReference type="PROSITE" id="PS50011"/>
    </source>
</evidence>
<evidence type="ECO:0000313" key="12">
    <source>
        <dbReference type="Proteomes" id="UP000318437"/>
    </source>
</evidence>
<feature type="transmembrane region" description="Helical" evidence="9">
    <location>
        <begin position="244"/>
        <end position="262"/>
    </location>
</feature>
<keyword evidence="3 11" id="KW-0808">Transferase</keyword>
<comment type="caution">
    <text evidence="11">The sequence shown here is derived from an EMBL/GenBank/DDBJ whole genome shotgun (WGS) entry which is preliminary data.</text>
</comment>